<organism evidence="3 4">
    <name type="scientific">Novosphingobium arvoryzae</name>
    <dbReference type="NCBI Taxonomy" id="1256514"/>
    <lineage>
        <taxon>Bacteria</taxon>
        <taxon>Pseudomonadati</taxon>
        <taxon>Pseudomonadota</taxon>
        <taxon>Alphaproteobacteria</taxon>
        <taxon>Sphingomonadales</taxon>
        <taxon>Sphingomonadaceae</taxon>
        <taxon>Novosphingobium</taxon>
    </lineage>
</organism>
<feature type="transmembrane region" description="Helical" evidence="2">
    <location>
        <begin position="20"/>
        <end position="39"/>
    </location>
</feature>
<accession>A0A918VI01</accession>
<sequence length="129" mass="13548">MSIFIARTRSVLRRLQRDRAGVSSLELGIVASLIALAALQGLTLLGGEVESDVNAATGAVTEKRSVRADPFAGRERTGTAETENPTEPPIAAAEAMPDQVAEPPYEVVQEYTVNATQPPPAAQTVLPAP</sequence>
<gene>
    <name evidence="3" type="ORF">GCM10011617_19500</name>
</gene>
<keyword evidence="4" id="KW-1185">Reference proteome</keyword>
<keyword evidence="2" id="KW-0472">Membrane</keyword>
<comment type="caution">
    <text evidence="3">The sequence shown here is derived from an EMBL/GenBank/DDBJ whole genome shotgun (WGS) entry which is preliminary data.</text>
</comment>
<dbReference type="Proteomes" id="UP000634139">
    <property type="component" value="Unassembled WGS sequence"/>
</dbReference>
<proteinExistence type="predicted"/>
<protein>
    <recommendedName>
        <fullName evidence="5">Pilus assembly protein</fullName>
    </recommendedName>
</protein>
<evidence type="ECO:0000256" key="2">
    <source>
        <dbReference type="SAM" id="Phobius"/>
    </source>
</evidence>
<name>A0A918VI01_9SPHN</name>
<keyword evidence="2" id="KW-1133">Transmembrane helix</keyword>
<dbReference type="EMBL" id="BMZD01000004">
    <property type="protein sequence ID" value="GGZ99176.1"/>
    <property type="molecule type" value="Genomic_DNA"/>
</dbReference>
<evidence type="ECO:0000313" key="3">
    <source>
        <dbReference type="EMBL" id="GGZ99176.1"/>
    </source>
</evidence>
<dbReference type="AlphaFoldDB" id="A0A918VI01"/>
<evidence type="ECO:0000313" key="4">
    <source>
        <dbReference type="Proteomes" id="UP000634139"/>
    </source>
</evidence>
<reference evidence="3" key="1">
    <citation type="journal article" date="2014" name="Int. J. Syst. Evol. Microbiol.">
        <title>Complete genome sequence of Corynebacterium casei LMG S-19264T (=DSM 44701T), isolated from a smear-ripened cheese.</title>
        <authorList>
            <consortium name="US DOE Joint Genome Institute (JGI-PGF)"/>
            <person name="Walter F."/>
            <person name="Albersmeier A."/>
            <person name="Kalinowski J."/>
            <person name="Ruckert C."/>
        </authorList>
    </citation>
    <scope>NUCLEOTIDE SEQUENCE</scope>
    <source>
        <strain evidence="3">KCTC 32422</strain>
    </source>
</reference>
<evidence type="ECO:0000256" key="1">
    <source>
        <dbReference type="SAM" id="MobiDB-lite"/>
    </source>
</evidence>
<keyword evidence="2" id="KW-0812">Transmembrane</keyword>
<feature type="region of interest" description="Disordered" evidence="1">
    <location>
        <begin position="57"/>
        <end position="97"/>
    </location>
</feature>
<feature type="compositionally biased region" description="Basic and acidic residues" evidence="1">
    <location>
        <begin position="61"/>
        <end position="78"/>
    </location>
</feature>
<reference evidence="3" key="2">
    <citation type="submission" date="2020-09" db="EMBL/GenBank/DDBJ databases">
        <authorList>
            <person name="Sun Q."/>
            <person name="Kim S."/>
        </authorList>
    </citation>
    <scope>NUCLEOTIDE SEQUENCE</scope>
    <source>
        <strain evidence="3">KCTC 32422</strain>
    </source>
</reference>
<evidence type="ECO:0008006" key="5">
    <source>
        <dbReference type="Google" id="ProtNLM"/>
    </source>
</evidence>